<feature type="compositionally biased region" description="Basic and acidic residues" evidence="1">
    <location>
        <begin position="569"/>
        <end position="593"/>
    </location>
</feature>
<feature type="transmembrane region" description="Helical" evidence="2">
    <location>
        <begin position="292"/>
        <end position="310"/>
    </location>
</feature>
<evidence type="ECO:0000313" key="4">
    <source>
        <dbReference type="Proteomes" id="UP000002640"/>
    </source>
</evidence>
<evidence type="ECO:0000256" key="2">
    <source>
        <dbReference type="SAM" id="Phobius"/>
    </source>
</evidence>
<feature type="transmembrane region" description="Helical" evidence="2">
    <location>
        <begin position="782"/>
        <end position="799"/>
    </location>
</feature>
<dbReference type="InParanoid" id="G4ZI43"/>
<keyword evidence="4" id="KW-1185">Reference proteome</keyword>
<feature type="region of interest" description="Disordered" evidence="1">
    <location>
        <begin position="1"/>
        <end position="26"/>
    </location>
</feature>
<feature type="region of interest" description="Disordered" evidence="1">
    <location>
        <begin position="559"/>
        <end position="599"/>
    </location>
</feature>
<proteinExistence type="predicted"/>
<organism evidence="3 4">
    <name type="scientific">Phytophthora sojae (strain P6497)</name>
    <name type="common">Soybean stem and root rot agent</name>
    <name type="synonym">Phytophthora megasperma f. sp. glycines</name>
    <dbReference type="NCBI Taxonomy" id="1094619"/>
    <lineage>
        <taxon>Eukaryota</taxon>
        <taxon>Sar</taxon>
        <taxon>Stramenopiles</taxon>
        <taxon>Oomycota</taxon>
        <taxon>Peronosporomycetes</taxon>
        <taxon>Peronosporales</taxon>
        <taxon>Peronosporaceae</taxon>
        <taxon>Phytophthora</taxon>
    </lineage>
</organism>
<accession>G4ZI43</accession>
<keyword evidence="2" id="KW-0472">Membrane</keyword>
<protein>
    <recommendedName>
        <fullName evidence="5">Transmembrane protein</fullName>
    </recommendedName>
</protein>
<feature type="transmembrane region" description="Helical" evidence="2">
    <location>
        <begin position="257"/>
        <end position="280"/>
    </location>
</feature>
<feature type="transmembrane region" description="Helical" evidence="2">
    <location>
        <begin position="401"/>
        <end position="430"/>
    </location>
</feature>
<feature type="transmembrane region" description="Helical" evidence="2">
    <location>
        <begin position="686"/>
        <end position="704"/>
    </location>
</feature>
<feature type="transmembrane region" description="Helical" evidence="2">
    <location>
        <begin position="736"/>
        <end position="756"/>
    </location>
</feature>
<feature type="transmembrane region" description="Helical" evidence="2">
    <location>
        <begin position="359"/>
        <end position="381"/>
    </location>
</feature>
<feature type="region of interest" description="Disordered" evidence="1">
    <location>
        <begin position="181"/>
        <end position="217"/>
    </location>
</feature>
<sequence>MDDAQDVVVPLQSASTRPAPLRGGASRKSIRGVAVAPHLGATPKRGSSVLHNVHGRALPAININTSPPIDALSIDTDGKAASPARAGSRKTLRRSSSFSQAIRELSTDHLRTLDSIDILTRNSEQSQNEVSTSPQRSPRAGSKVLPRRRSYVLHNDNDKKAVPQGKLLRQSSLLKNLREMATVVPKPPGTIEGSPEKKTPKDPAQPAANPNKTPSAEKREAFIIVPPEIERQPTFGHVILTECMPLQPAQKGALANYVFWIRHTIMGTILVFCAMVQAKVWIPDMALSVKQVLAVALGTAVVYTAINVVIADLWVFPIPFLVVAGAPLMFSLWAIGSRIVLGPHPLEGVKDGQFRGRRVLLLTAVHASLLGIYPAYQALFLEVDGDSLPEVVILSVDVFNAIYSVLCMHSANSIKMVAVTLVLNALVMMLSLHGMNRRSRYVGGDNPQNAQAPGQLDSQELSTIRLLSGMPQELSKANAALLDSLGVRSVYNNSRRTTVSTSVSAIKSRFSSAAMEGRLLSVSHFSSPSPPTSILAKRLRRAVLVVPASMWLNSRVSSRTNSAENGMFNHRDNHSRSTESEESEADKFSRRPSTDSSETAMLQVPTLFAPRISQLIHATSHSTIQPISSPRLSRPPVPSLWQETSDKLIPLVSKSNPVIGNVVEETRKQNTRAVKQTLQLLFNNEYLGLTAYTQCIIPLIYLLYMPVLQALPNHIYYPTHYRYFGVKTEFDERMTVIGSLTGLQLMVLVALQVFVVKRFGVSTIYQVAFVLETHFTLLQGRLLMWLIFAVQSTLMHYGVDFSFRFEWVHEPTLGN</sequence>
<dbReference type="Proteomes" id="UP000002640">
    <property type="component" value="Unassembled WGS sequence"/>
</dbReference>
<feature type="region of interest" description="Disordered" evidence="1">
    <location>
        <begin position="74"/>
        <end position="99"/>
    </location>
</feature>
<evidence type="ECO:0000313" key="3">
    <source>
        <dbReference type="EMBL" id="EGZ18092.1"/>
    </source>
</evidence>
<dbReference type="AlphaFoldDB" id="G4ZI43"/>
<reference evidence="3 4" key="1">
    <citation type="journal article" date="2006" name="Science">
        <title>Phytophthora genome sequences uncover evolutionary origins and mechanisms of pathogenesis.</title>
        <authorList>
            <person name="Tyler B.M."/>
            <person name="Tripathy S."/>
            <person name="Zhang X."/>
            <person name="Dehal P."/>
            <person name="Jiang R.H."/>
            <person name="Aerts A."/>
            <person name="Arredondo F.D."/>
            <person name="Baxter L."/>
            <person name="Bensasson D."/>
            <person name="Beynon J.L."/>
            <person name="Chapman J."/>
            <person name="Damasceno C.M."/>
            <person name="Dorrance A.E."/>
            <person name="Dou D."/>
            <person name="Dickerman A.W."/>
            <person name="Dubchak I.L."/>
            <person name="Garbelotto M."/>
            <person name="Gijzen M."/>
            <person name="Gordon S.G."/>
            <person name="Govers F."/>
            <person name="Grunwald N.J."/>
            <person name="Huang W."/>
            <person name="Ivors K.L."/>
            <person name="Jones R.W."/>
            <person name="Kamoun S."/>
            <person name="Krampis K."/>
            <person name="Lamour K.H."/>
            <person name="Lee M.K."/>
            <person name="McDonald W.H."/>
            <person name="Medina M."/>
            <person name="Meijer H.J."/>
            <person name="Nordberg E.K."/>
            <person name="Maclean D.J."/>
            <person name="Ospina-Giraldo M.D."/>
            <person name="Morris P.F."/>
            <person name="Phuntumart V."/>
            <person name="Putnam N.H."/>
            <person name="Rash S."/>
            <person name="Rose J.K."/>
            <person name="Sakihama Y."/>
            <person name="Salamov A.A."/>
            <person name="Savidor A."/>
            <person name="Scheuring C.F."/>
            <person name="Smith B.M."/>
            <person name="Sobral B.W."/>
            <person name="Terry A."/>
            <person name="Torto-Alalibo T.A."/>
            <person name="Win J."/>
            <person name="Xu Z."/>
            <person name="Zhang H."/>
            <person name="Grigoriev I.V."/>
            <person name="Rokhsar D.S."/>
            <person name="Boore J.L."/>
        </authorList>
    </citation>
    <scope>NUCLEOTIDE SEQUENCE [LARGE SCALE GENOMIC DNA]</scope>
    <source>
        <strain evidence="3 4">P6497</strain>
    </source>
</reference>
<feature type="compositionally biased region" description="Polar residues" evidence="1">
    <location>
        <begin position="120"/>
        <end position="136"/>
    </location>
</feature>
<name>G4ZI43_PHYSP</name>
<dbReference type="EMBL" id="JH159154">
    <property type="protein sequence ID" value="EGZ18092.1"/>
    <property type="molecule type" value="Genomic_DNA"/>
</dbReference>
<feature type="region of interest" description="Disordered" evidence="1">
    <location>
        <begin position="119"/>
        <end position="166"/>
    </location>
</feature>
<dbReference type="KEGG" id="psoj:PHYSODRAFT_331955"/>
<keyword evidence="2" id="KW-0812">Transmembrane</keyword>
<evidence type="ECO:0008006" key="5">
    <source>
        <dbReference type="Google" id="ProtNLM"/>
    </source>
</evidence>
<gene>
    <name evidence="3" type="ORF">PHYSODRAFT_331955</name>
</gene>
<dbReference type="RefSeq" id="XP_009527150.1">
    <property type="nucleotide sequence ID" value="XM_009528855.1"/>
</dbReference>
<keyword evidence="2" id="KW-1133">Transmembrane helix</keyword>
<dbReference type="GeneID" id="20646365"/>
<evidence type="ECO:0000256" key="1">
    <source>
        <dbReference type="SAM" id="MobiDB-lite"/>
    </source>
</evidence>
<feature type="transmembrane region" description="Helical" evidence="2">
    <location>
        <begin position="316"/>
        <end position="335"/>
    </location>
</feature>